<organism evidence="1">
    <name type="scientific">uncultured Desulfobacterium sp</name>
    <dbReference type="NCBI Taxonomy" id="201089"/>
    <lineage>
        <taxon>Bacteria</taxon>
        <taxon>Pseudomonadati</taxon>
        <taxon>Thermodesulfobacteriota</taxon>
        <taxon>Desulfobacteria</taxon>
        <taxon>Desulfobacterales</taxon>
        <taxon>Desulfobacteriaceae</taxon>
        <taxon>Desulfobacterium</taxon>
        <taxon>environmental samples</taxon>
    </lineage>
</organism>
<proteinExistence type="predicted"/>
<reference evidence="1" key="1">
    <citation type="submission" date="2018-01" db="EMBL/GenBank/DDBJ databases">
        <authorList>
            <person name="Regsiter A."/>
            <person name="William W."/>
        </authorList>
    </citation>
    <scope>NUCLEOTIDE SEQUENCE</scope>
    <source>
        <strain evidence="1">TRIP AH-1</strain>
    </source>
</reference>
<protein>
    <submittedName>
        <fullName evidence="1">Uncharacterized protein</fullName>
    </submittedName>
</protein>
<evidence type="ECO:0000313" key="1">
    <source>
        <dbReference type="EMBL" id="SPD76482.1"/>
    </source>
</evidence>
<sequence length="123" mass="14039">MCSSFVYNHELVPWGMQAIQRISFAGDEQINWTDMDLIPTMILHWVKTKEAIALRMLNVPKFIAENMANTVRSENISLETLDQWLEKPISASGRNHCLQAQRLQALNVNTCGKELKERNPGQA</sequence>
<name>A0A445N440_9BACT</name>
<dbReference type="AlphaFoldDB" id="A0A445N440"/>
<gene>
    <name evidence="1" type="ORF">PITCH_A970009</name>
</gene>
<dbReference type="EMBL" id="OJIN01000244">
    <property type="protein sequence ID" value="SPD76482.1"/>
    <property type="molecule type" value="Genomic_DNA"/>
</dbReference>
<accession>A0A445N440</accession>